<dbReference type="HOGENOM" id="CLU_053958_0_0_1"/>
<dbReference type="PANTHER" id="PTHR33098:SF75">
    <property type="entry name" value="DUF4408 DOMAIN PROTEIN"/>
    <property type="match status" value="1"/>
</dbReference>
<dbReference type="STRING" id="4113.M1A212"/>
<evidence type="ECO:0000259" key="2">
    <source>
        <dbReference type="Pfam" id="PF14364"/>
    </source>
</evidence>
<dbReference type="AlphaFoldDB" id="M1A212"/>
<dbReference type="FunCoup" id="M1A212">
    <property type="interactions" value="86"/>
</dbReference>
<evidence type="ECO:0000313" key="3">
    <source>
        <dbReference type="EnsemblPlants" id="PGSC0003DMT400012925"/>
    </source>
</evidence>
<dbReference type="eggNOG" id="ENOG502QU3V">
    <property type="taxonomic scope" value="Eukaryota"/>
</dbReference>
<dbReference type="InterPro" id="IPR025520">
    <property type="entry name" value="DUF4408"/>
</dbReference>
<keyword evidence="1" id="KW-0472">Membrane</keyword>
<feature type="domain" description="DUF4408" evidence="2">
    <location>
        <begin position="40"/>
        <end position="71"/>
    </location>
</feature>
<protein>
    <submittedName>
        <fullName evidence="3">Cotton fiber expressed protein 1</fullName>
    </submittedName>
</protein>
<keyword evidence="1" id="KW-0812">Transmembrane</keyword>
<keyword evidence="4" id="KW-1185">Reference proteome</keyword>
<evidence type="ECO:0000256" key="1">
    <source>
        <dbReference type="SAM" id="Phobius"/>
    </source>
</evidence>
<dbReference type="Proteomes" id="UP000011115">
    <property type="component" value="Unassembled WGS sequence"/>
</dbReference>
<dbReference type="PANTHER" id="PTHR33098">
    <property type="entry name" value="COTTON FIBER (DUF761)"/>
    <property type="match status" value="1"/>
</dbReference>
<reference evidence="4" key="1">
    <citation type="journal article" date="2011" name="Nature">
        <title>Genome sequence and analysis of the tuber crop potato.</title>
        <authorList>
            <consortium name="The Potato Genome Sequencing Consortium"/>
        </authorList>
    </citation>
    <scope>NUCLEOTIDE SEQUENCE [LARGE SCALE GENOMIC DNA]</scope>
    <source>
        <strain evidence="4">cv. DM1-3 516 R44</strain>
    </source>
</reference>
<reference evidence="3" key="2">
    <citation type="submission" date="2015-06" db="UniProtKB">
        <authorList>
            <consortium name="EnsemblPlants"/>
        </authorList>
    </citation>
    <scope>IDENTIFICATION</scope>
    <source>
        <strain evidence="3">DM1-3 516 R44</strain>
    </source>
</reference>
<dbReference type="RefSeq" id="XP_006343263.1">
    <property type="nucleotide sequence ID" value="XM_006343201.2"/>
</dbReference>
<dbReference type="Gramene" id="PGSC0003DMT400012925">
    <property type="protein sequence ID" value="PGSC0003DMT400012925"/>
    <property type="gene ID" value="PGSC0003DMG400005036"/>
</dbReference>
<accession>M1A212</accession>
<gene>
    <name evidence="3" type="primary">LOC102580825</name>
</gene>
<dbReference type="InParanoid" id="M1A212"/>
<dbReference type="GeneID" id="102580825"/>
<dbReference type="EnsemblPlants" id="PGSC0003DMT400012925">
    <property type="protein sequence ID" value="PGSC0003DMT400012925"/>
    <property type="gene ID" value="PGSC0003DMG400005036"/>
</dbReference>
<dbReference type="Pfam" id="PF14364">
    <property type="entry name" value="DUF4408"/>
    <property type="match status" value="1"/>
</dbReference>
<name>M1A212_SOLTU</name>
<evidence type="ECO:0000313" key="4">
    <source>
        <dbReference type="Proteomes" id="UP000011115"/>
    </source>
</evidence>
<keyword evidence="1" id="KW-1133">Transmembrane helix</keyword>
<dbReference type="Pfam" id="PF05553">
    <property type="entry name" value="DUF761"/>
    <property type="match status" value="1"/>
</dbReference>
<dbReference type="OrthoDB" id="1933168at2759"/>
<organism evidence="3 4">
    <name type="scientific">Solanum tuberosum</name>
    <name type="common">Potato</name>
    <dbReference type="NCBI Taxonomy" id="4113"/>
    <lineage>
        <taxon>Eukaryota</taxon>
        <taxon>Viridiplantae</taxon>
        <taxon>Streptophyta</taxon>
        <taxon>Embryophyta</taxon>
        <taxon>Tracheophyta</taxon>
        <taxon>Spermatophyta</taxon>
        <taxon>Magnoliopsida</taxon>
        <taxon>eudicotyledons</taxon>
        <taxon>Gunneridae</taxon>
        <taxon>Pentapetalae</taxon>
        <taxon>asterids</taxon>
        <taxon>lamiids</taxon>
        <taxon>Solanales</taxon>
        <taxon>Solanaceae</taxon>
        <taxon>Solanoideae</taxon>
        <taxon>Solaneae</taxon>
        <taxon>Solanum</taxon>
    </lineage>
</organism>
<feature type="transmembrane region" description="Helical" evidence="1">
    <location>
        <begin position="53"/>
        <end position="70"/>
    </location>
</feature>
<dbReference type="KEGG" id="sot:102580825"/>
<dbReference type="InterPro" id="IPR008480">
    <property type="entry name" value="DUF761_pln"/>
</dbReference>
<dbReference type="PaxDb" id="4113-PGSC0003DMT400012925"/>
<proteinExistence type="predicted"/>
<sequence length="421" mass="47439">MESSTSNLMLTVKFLLISIGAVSSAIAIKSSVPLILYEFPTIWSGLISWLKPPYLYILLNGIIIIIAATSRSNRKEQQQSGEQSRSLISAGTPPVYSDLVTISRSKMSEYAPELVDEPEVFEVTPLISAGTPPVNSDLVTIFRSKMSEYEPELVDEPEAFEVMPLISAGTPPVNSDLVTIFRSKMSEYEPELVDEPEAFEVMPLISAGTPPVNSDLVTISRSEMCEYAPGLVDEPEVFEEKTEPVNEPLEVVEVKSMVTVVNEDEGENDEFVSSNSIFTPLPEVETELIQRLTTEKPLVSSRFSHRKPLMRTSPEGVKSLRVARVKRQETLESTWKKITEGRHVPLTRHLNKVDTWQHQNQNQNRGSESPVQNIKKALEPSPSQDELNRRVEAFIKKFNEEMRLQREQSLQQYMEMINRGV</sequence>
<dbReference type="OMA" id="SEMCEYA"/>